<organism evidence="4 5">
    <name type="scientific">Colwellia psychrerythraea</name>
    <name type="common">Vibrio psychroerythus</name>
    <dbReference type="NCBI Taxonomy" id="28229"/>
    <lineage>
        <taxon>Bacteria</taxon>
        <taxon>Pseudomonadati</taxon>
        <taxon>Pseudomonadota</taxon>
        <taxon>Gammaproteobacteria</taxon>
        <taxon>Alteromonadales</taxon>
        <taxon>Colwelliaceae</taxon>
        <taxon>Colwellia</taxon>
    </lineage>
</organism>
<dbReference type="Gene3D" id="1.10.10.10">
    <property type="entry name" value="Winged helix-like DNA-binding domain superfamily/Winged helix DNA-binding domain"/>
    <property type="match status" value="1"/>
</dbReference>
<dbReference type="InterPro" id="IPR016032">
    <property type="entry name" value="Sig_transdc_resp-reg_C-effctor"/>
</dbReference>
<sequence>MLVTEKCLTSDKLLVAQVELNFLNRSVLFLGKSITTTGLEFNLLALLMVDAGSLISREVIAQRIFQRKLGSCDKSINSHLSNLRKKLLTISSRPVIKTVKGQGYIFLTS</sequence>
<feature type="domain" description="OmpR/PhoB-type" evidence="3">
    <location>
        <begin position="10"/>
        <end position="108"/>
    </location>
</feature>
<feature type="DNA-binding region" description="OmpR/PhoB-type" evidence="2">
    <location>
        <begin position="10"/>
        <end position="108"/>
    </location>
</feature>
<evidence type="ECO:0000259" key="3">
    <source>
        <dbReference type="PROSITE" id="PS51755"/>
    </source>
</evidence>
<evidence type="ECO:0000256" key="2">
    <source>
        <dbReference type="PROSITE-ProRule" id="PRU01091"/>
    </source>
</evidence>
<dbReference type="InterPro" id="IPR036388">
    <property type="entry name" value="WH-like_DNA-bd_sf"/>
</dbReference>
<protein>
    <recommendedName>
        <fullName evidence="3">OmpR/PhoB-type domain-containing protein</fullName>
    </recommendedName>
</protein>
<dbReference type="PROSITE" id="PS51755">
    <property type="entry name" value="OMPR_PHOB"/>
    <property type="match status" value="1"/>
</dbReference>
<dbReference type="Proteomes" id="UP000243053">
    <property type="component" value="Unassembled WGS sequence"/>
</dbReference>
<keyword evidence="1 2" id="KW-0238">DNA-binding</keyword>
<accession>A0A1Y5EAB4</accession>
<dbReference type="InterPro" id="IPR001867">
    <property type="entry name" value="OmpR/PhoB-type_DNA-bd"/>
</dbReference>
<gene>
    <name evidence="4" type="ORF">A9Q75_14940</name>
</gene>
<name>A0A1Y5EAB4_COLPS</name>
<dbReference type="SMART" id="SM00862">
    <property type="entry name" value="Trans_reg_C"/>
    <property type="match status" value="1"/>
</dbReference>
<dbReference type="GO" id="GO:0003677">
    <property type="term" value="F:DNA binding"/>
    <property type="evidence" value="ECO:0007669"/>
    <property type="project" value="UniProtKB-UniRule"/>
</dbReference>
<dbReference type="CDD" id="cd00383">
    <property type="entry name" value="trans_reg_C"/>
    <property type="match status" value="1"/>
</dbReference>
<evidence type="ECO:0000313" key="5">
    <source>
        <dbReference type="Proteomes" id="UP000243053"/>
    </source>
</evidence>
<dbReference type="SUPFAM" id="SSF46894">
    <property type="entry name" value="C-terminal effector domain of the bipartite response regulators"/>
    <property type="match status" value="1"/>
</dbReference>
<dbReference type="GO" id="GO:0000160">
    <property type="term" value="P:phosphorelay signal transduction system"/>
    <property type="evidence" value="ECO:0007669"/>
    <property type="project" value="InterPro"/>
</dbReference>
<dbReference type="GO" id="GO:0006355">
    <property type="term" value="P:regulation of DNA-templated transcription"/>
    <property type="evidence" value="ECO:0007669"/>
    <property type="project" value="InterPro"/>
</dbReference>
<proteinExistence type="predicted"/>
<dbReference type="EMBL" id="MAAF01000085">
    <property type="protein sequence ID" value="OUR77647.1"/>
    <property type="molecule type" value="Genomic_DNA"/>
</dbReference>
<comment type="caution">
    <text evidence="4">The sequence shown here is derived from an EMBL/GenBank/DDBJ whole genome shotgun (WGS) entry which is preliminary data.</text>
</comment>
<evidence type="ECO:0000256" key="1">
    <source>
        <dbReference type="ARBA" id="ARBA00023125"/>
    </source>
</evidence>
<evidence type="ECO:0000313" key="4">
    <source>
        <dbReference type="EMBL" id="OUR77647.1"/>
    </source>
</evidence>
<dbReference type="AlphaFoldDB" id="A0A1Y5EAB4"/>
<dbReference type="Pfam" id="PF00486">
    <property type="entry name" value="Trans_reg_C"/>
    <property type="match status" value="1"/>
</dbReference>
<reference evidence="5" key="1">
    <citation type="journal article" date="2017" name="Proc. Natl. Acad. Sci. U.S.A.">
        <title>Simulation of Deepwater Horizon oil plume reveals substrate specialization within a complex community of hydrocarbon degraders.</title>
        <authorList>
            <person name="Hu P."/>
            <person name="Dubinsky E.A."/>
            <person name="Probst A.J."/>
            <person name="Wang J."/>
            <person name="Sieber C.M.K."/>
            <person name="Tom L.M."/>
            <person name="Gardinali P."/>
            <person name="Banfield J.F."/>
            <person name="Atlas R.M."/>
            <person name="Andersen G.L."/>
        </authorList>
    </citation>
    <scope>NUCLEOTIDE SEQUENCE [LARGE SCALE GENOMIC DNA]</scope>
</reference>